<feature type="transmembrane region" description="Helical" evidence="1">
    <location>
        <begin position="116"/>
        <end position="134"/>
    </location>
</feature>
<dbReference type="STRING" id="525257.HMPREF0204_11416"/>
<dbReference type="KEGG" id="cgle:NCTC11432_04292"/>
<dbReference type="RefSeq" id="WP_126358682.1">
    <property type="nucleotide sequence ID" value="NZ_CP068486.1"/>
</dbReference>
<evidence type="ECO:0000313" key="2">
    <source>
        <dbReference type="EMBL" id="VEE10668.1"/>
    </source>
</evidence>
<feature type="transmembrane region" description="Helical" evidence="1">
    <location>
        <begin position="89"/>
        <end position="110"/>
    </location>
</feature>
<organism evidence="2 3">
    <name type="scientific">Chryseobacterium gleum</name>
    <name type="common">Flavobacterium gleum</name>
    <dbReference type="NCBI Taxonomy" id="250"/>
    <lineage>
        <taxon>Bacteria</taxon>
        <taxon>Pseudomonadati</taxon>
        <taxon>Bacteroidota</taxon>
        <taxon>Flavobacteriia</taxon>
        <taxon>Flavobacteriales</taxon>
        <taxon>Weeksellaceae</taxon>
        <taxon>Chryseobacterium group</taxon>
        <taxon>Chryseobacterium</taxon>
    </lineage>
</organism>
<dbReference type="OrthoDB" id="1258538at2"/>
<name>A0A3S4QZC8_CHRGE</name>
<reference evidence="2 3" key="1">
    <citation type="submission" date="2018-12" db="EMBL/GenBank/DDBJ databases">
        <authorList>
            <consortium name="Pathogen Informatics"/>
        </authorList>
    </citation>
    <scope>NUCLEOTIDE SEQUENCE [LARGE SCALE GENOMIC DNA]</scope>
    <source>
        <strain evidence="2 3">NCTC11432</strain>
    </source>
</reference>
<dbReference type="GeneID" id="93023801"/>
<keyword evidence="1" id="KW-1133">Transmembrane helix</keyword>
<dbReference type="Proteomes" id="UP000279227">
    <property type="component" value="Chromosome"/>
</dbReference>
<protein>
    <submittedName>
        <fullName evidence="2">Uncharacterized protein</fullName>
    </submittedName>
</protein>
<accession>A0A3S4QZC8</accession>
<keyword evidence="1" id="KW-0812">Transmembrane</keyword>
<feature type="transmembrane region" description="Helical" evidence="1">
    <location>
        <begin position="64"/>
        <end position="82"/>
    </location>
</feature>
<dbReference type="AlphaFoldDB" id="A0A3S4QZC8"/>
<dbReference type="EMBL" id="LR134289">
    <property type="protein sequence ID" value="VEE10668.1"/>
    <property type="molecule type" value="Genomic_DNA"/>
</dbReference>
<proteinExistence type="predicted"/>
<gene>
    <name evidence="2" type="ORF">NCTC11432_04292</name>
</gene>
<evidence type="ECO:0000256" key="1">
    <source>
        <dbReference type="SAM" id="Phobius"/>
    </source>
</evidence>
<evidence type="ECO:0000313" key="3">
    <source>
        <dbReference type="Proteomes" id="UP000279227"/>
    </source>
</evidence>
<feature type="transmembrane region" description="Helical" evidence="1">
    <location>
        <begin position="20"/>
        <end position="44"/>
    </location>
</feature>
<keyword evidence="1" id="KW-0472">Membrane</keyword>
<sequence>MEEIQKTFLSRLGGKHRLTYLKLTGSIIVIISGLVPFADNLISWIYPEFDKMVDGRGVLLRSDIWIESIYLSIVLCSIGRIMRAYNLCYYFPIYAACYSLAMYELMRYGYEINPDWSHRIGFLIMLIPGFYIIFRLNRYIRKLKFRDIVIVDSIEEYTNENSSQY</sequence>